<dbReference type="Gene3D" id="3.10.180.10">
    <property type="entry name" value="2,3-Dihydroxybiphenyl 1,2-Dioxygenase, domain 1"/>
    <property type="match status" value="1"/>
</dbReference>
<proteinExistence type="predicted"/>
<dbReference type="Proteomes" id="UP001595828">
    <property type="component" value="Unassembled WGS sequence"/>
</dbReference>
<dbReference type="EMBL" id="JBHSDR010000006">
    <property type="protein sequence ID" value="MFC4295811.1"/>
    <property type="molecule type" value="Genomic_DNA"/>
</dbReference>
<dbReference type="Pfam" id="PF00903">
    <property type="entry name" value="Glyoxalase"/>
    <property type="match status" value="1"/>
</dbReference>
<comment type="caution">
    <text evidence="2">The sequence shown here is derived from an EMBL/GenBank/DDBJ whole genome shotgun (WGS) entry which is preliminary data.</text>
</comment>
<dbReference type="InterPro" id="IPR037523">
    <property type="entry name" value="VOC_core"/>
</dbReference>
<dbReference type="PROSITE" id="PS51819">
    <property type="entry name" value="VOC"/>
    <property type="match status" value="1"/>
</dbReference>
<gene>
    <name evidence="2" type="ORF">ACFO0A_12165</name>
</gene>
<keyword evidence="3" id="KW-1185">Reference proteome</keyword>
<dbReference type="SUPFAM" id="SSF54593">
    <property type="entry name" value="Glyoxalase/Bleomycin resistance protein/Dihydroxybiphenyl dioxygenase"/>
    <property type="match status" value="1"/>
</dbReference>
<evidence type="ECO:0000313" key="2">
    <source>
        <dbReference type="EMBL" id="MFC4295811.1"/>
    </source>
</evidence>
<dbReference type="InterPro" id="IPR029068">
    <property type="entry name" value="Glyas_Bleomycin-R_OHBP_Dase"/>
</dbReference>
<sequence length="142" mass="15260">MKIDQRLNMVMVGADDIAVLRCFYEDGLGWQTWGPVSEMSVMYRAGTAVIVFLNRGYLAQESGIEGGTTPRSIWAIFVDDKDAVDRGFAAAVAAGATVTSAVRDRDGGLYSGYFTDPEGNGWELVWSPHMPVGVDGGLTFAA</sequence>
<feature type="domain" description="VOC" evidence="1">
    <location>
        <begin position="6"/>
        <end position="127"/>
    </location>
</feature>
<name>A0ABV8RTY4_9SPHN</name>
<dbReference type="InterPro" id="IPR004360">
    <property type="entry name" value="Glyas_Fos-R_dOase_dom"/>
</dbReference>
<evidence type="ECO:0000313" key="3">
    <source>
        <dbReference type="Proteomes" id="UP001595828"/>
    </source>
</evidence>
<accession>A0ABV8RTY4</accession>
<protein>
    <submittedName>
        <fullName evidence="2">VOC family protein</fullName>
    </submittedName>
</protein>
<dbReference type="RefSeq" id="WP_379539275.1">
    <property type="nucleotide sequence ID" value="NZ_JBHSDR010000006.1"/>
</dbReference>
<organism evidence="2 3">
    <name type="scientific">Novosphingobium tardum</name>
    <dbReference type="NCBI Taxonomy" id="1538021"/>
    <lineage>
        <taxon>Bacteria</taxon>
        <taxon>Pseudomonadati</taxon>
        <taxon>Pseudomonadota</taxon>
        <taxon>Alphaproteobacteria</taxon>
        <taxon>Sphingomonadales</taxon>
        <taxon>Sphingomonadaceae</taxon>
        <taxon>Novosphingobium</taxon>
    </lineage>
</organism>
<dbReference type="PANTHER" id="PTHR36503">
    <property type="entry name" value="BLR2520 PROTEIN"/>
    <property type="match status" value="1"/>
</dbReference>
<evidence type="ECO:0000259" key="1">
    <source>
        <dbReference type="PROSITE" id="PS51819"/>
    </source>
</evidence>
<dbReference type="PANTHER" id="PTHR36503:SF1">
    <property type="entry name" value="BLR2520 PROTEIN"/>
    <property type="match status" value="1"/>
</dbReference>
<reference evidence="3" key="1">
    <citation type="journal article" date="2019" name="Int. J. Syst. Evol. Microbiol.">
        <title>The Global Catalogue of Microorganisms (GCM) 10K type strain sequencing project: providing services to taxonomists for standard genome sequencing and annotation.</title>
        <authorList>
            <consortium name="The Broad Institute Genomics Platform"/>
            <consortium name="The Broad Institute Genome Sequencing Center for Infectious Disease"/>
            <person name="Wu L."/>
            <person name="Ma J."/>
        </authorList>
    </citation>
    <scope>NUCLEOTIDE SEQUENCE [LARGE SCALE GENOMIC DNA]</scope>
    <source>
        <strain evidence="3">CGMCC 1.12989</strain>
    </source>
</reference>